<protein>
    <submittedName>
        <fullName evidence="1">2-keto-4-pentenoate hydratase</fullName>
    </submittedName>
</protein>
<dbReference type="InterPro" id="IPR036663">
    <property type="entry name" value="Fumarylacetoacetase_C_sf"/>
</dbReference>
<accession>A0ABT3H7D9</accession>
<dbReference type="SUPFAM" id="SSF56529">
    <property type="entry name" value="FAH"/>
    <property type="match status" value="1"/>
</dbReference>
<comment type="caution">
    <text evidence="1">The sequence shown here is derived from an EMBL/GenBank/DDBJ whole genome shotgun (WGS) entry which is preliminary data.</text>
</comment>
<proteinExistence type="predicted"/>
<keyword evidence="2" id="KW-1185">Reference proteome</keyword>
<organism evidence="1 2">
    <name type="scientific">Rhodobium gokarnense</name>
    <dbReference type="NCBI Taxonomy" id="364296"/>
    <lineage>
        <taxon>Bacteria</taxon>
        <taxon>Pseudomonadati</taxon>
        <taxon>Pseudomonadota</taxon>
        <taxon>Alphaproteobacteria</taxon>
        <taxon>Hyphomicrobiales</taxon>
        <taxon>Rhodobiaceae</taxon>
        <taxon>Rhodobium</taxon>
    </lineage>
</organism>
<sequence>MLPWESRHTQEVPAIACRPIRNSQGSFDMDQRRIGDCANLLRRAPSCGKLAALPADLAPRNEAEAYAVQLAVLGDRPVGGWKVGAIHAPGPFVASVLPPALPDARLPSTLTAPEVEVEVAVLLRADLPLGDEPWTADTIGEALGPACTAIEILDSRFESRTAAAPLSALADLGSSGAVRLGAPFAGWQELDLTAQPVTLEIDGETHRAQGNATLEQTRMALAWLANHAASRGVALSKGQFVITGARLGPFQVTPGQTVTARFGPMPEIDLMC</sequence>
<gene>
    <name evidence="1" type="ORF">M2319_000632</name>
</gene>
<dbReference type="PANTHER" id="PTHR30143">
    <property type="entry name" value="ACID HYDRATASE"/>
    <property type="match status" value="1"/>
</dbReference>
<evidence type="ECO:0000313" key="2">
    <source>
        <dbReference type="Proteomes" id="UP001209755"/>
    </source>
</evidence>
<evidence type="ECO:0000313" key="1">
    <source>
        <dbReference type="EMBL" id="MCW2306313.1"/>
    </source>
</evidence>
<dbReference type="Proteomes" id="UP001209755">
    <property type="component" value="Unassembled WGS sequence"/>
</dbReference>
<dbReference type="PANTHER" id="PTHR30143:SF0">
    <property type="entry name" value="2-KETO-4-PENTENOATE HYDRATASE"/>
    <property type="match status" value="1"/>
</dbReference>
<dbReference type="RefSeq" id="WP_264599987.1">
    <property type="nucleotide sequence ID" value="NZ_JAOQNS010000002.1"/>
</dbReference>
<reference evidence="2" key="1">
    <citation type="submission" date="2023-07" db="EMBL/GenBank/DDBJ databases">
        <title>Genome sequencing of Purple Non-Sulfur Bacteria from various extreme environments.</title>
        <authorList>
            <person name="Mayer M."/>
        </authorList>
    </citation>
    <scope>NUCLEOTIDE SEQUENCE [LARGE SCALE GENOMIC DNA]</scope>
    <source>
        <strain evidence="2">DSM 17935</strain>
    </source>
</reference>
<dbReference type="InterPro" id="IPR050772">
    <property type="entry name" value="Hydratase-Decarb/MhpD_sf"/>
</dbReference>
<dbReference type="Gene3D" id="3.90.850.10">
    <property type="entry name" value="Fumarylacetoacetase-like, C-terminal domain"/>
    <property type="match status" value="1"/>
</dbReference>
<dbReference type="EMBL" id="JAOQNS010000002">
    <property type="protein sequence ID" value="MCW2306313.1"/>
    <property type="molecule type" value="Genomic_DNA"/>
</dbReference>
<name>A0ABT3H7D9_9HYPH</name>